<feature type="transmembrane region" description="Helical" evidence="9">
    <location>
        <begin position="20"/>
        <end position="43"/>
    </location>
</feature>
<sequence length="189" mass="19370">MGTSLHRTHSTTAAAGWDTRRVAVCALFTAAALVLSFVELPIFPAAPYLKYDPSGIVCLVAGLAFGPGVGAVVATLPWVVHLFVEPFGAIMALACALVTTLVAAAVYRRWHSRGGLIGALAVSGVACLVVAILGNLVITPLYSGVPVEGVVALIVPVLVPFNLLKIAINAVVAALVLGPVQRVAKAGDR</sequence>
<keyword evidence="3 8" id="KW-0813">Transport</keyword>
<keyword evidence="4 8" id="KW-1003">Cell membrane</keyword>
<evidence type="ECO:0000313" key="11">
    <source>
        <dbReference type="Proteomes" id="UP001431693"/>
    </source>
</evidence>
<protein>
    <recommendedName>
        <fullName evidence="8">Riboflavin transporter</fullName>
    </recommendedName>
</protein>
<evidence type="ECO:0000256" key="7">
    <source>
        <dbReference type="ARBA" id="ARBA00023136"/>
    </source>
</evidence>
<organism evidence="10 11">
    <name type="scientific">Kribbibacterium absianum</name>
    <dbReference type="NCBI Taxonomy" id="3044210"/>
    <lineage>
        <taxon>Bacteria</taxon>
        <taxon>Bacillati</taxon>
        <taxon>Actinomycetota</taxon>
        <taxon>Coriobacteriia</taxon>
        <taxon>Coriobacteriales</taxon>
        <taxon>Kribbibacteriaceae</taxon>
        <taxon>Kribbibacterium</taxon>
    </lineage>
</organism>
<evidence type="ECO:0000256" key="6">
    <source>
        <dbReference type="ARBA" id="ARBA00022989"/>
    </source>
</evidence>
<comment type="caution">
    <text evidence="10">The sequence shown here is derived from an EMBL/GenBank/DDBJ whole genome shotgun (WGS) entry which is preliminary data.</text>
</comment>
<dbReference type="Gene3D" id="1.10.1760.20">
    <property type="match status" value="1"/>
</dbReference>
<keyword evidence="11" id="KW-1185">Reference proteome</keyword>
<dbReference type="PANTHER" id="PTHR38438">
    <property type="entry name" value="RIBOFLAVIN TRANSPORTER RIBU"/>
    <property type="match status" value="1"/>
</dbReference>
<dbReference type="PIRSF" id="PIRSF037778">
    <property type="entry name" value="UCP037778_transp_RibU"/>
    <property type="match status" value="1"/>
</dbReference>
<evidence type="ECO:0000256" key="2">
    <source>
        <dbReference type="ARBA" id="ARBA00005540"/>
    </source>
</evidence>
<evidence type="ECO:0000256" key="4">
    <source>
        <dbReference type="ARBA" id="ARBA00022475"/>
    </source>
</evidence>
<gene>
    <name evidence="10" type="ORF">QJ043_09245</name>
</gene>
<accession>A0ABT6ZMH7</accession>
<feature type="transmembrane region" description="Helical" evidence="9">
    <location>
        <begin position="150"/>
        <end position="177"/>
    </location>
</feature>
<dbReference type="RefSeq" id="WP_283713502.1">
    <property type="nucleotide sequence ID" value="NZ_JASJEW010000004.1"/>
</dbReference>
<dbReference type="InterPro" id="IPR024529">
    <property type="entry name" value="ECF_trnsprt_substrate-spec"/>
</dbReference>
<keyword evidence="7 8" id="KW-0472">Membrane</keyword>
<dbReference type="EMBL" id="JASJEX010000005">
    <property type="protein sequence ID" value="MDJ1130259.1"/>
    <property type="molecule type" value="Genomic_DNA"/>
</dbReference>
<evidence type="ECO:0000256" key="5">
    <source>
        <dbReference type="ARBA" id="ARBA00022692"/>
    </source>
</evidence>
<evidence type="ECO:0000256" key="3">
    <source>
        <dbReference type="ARBA" id="ARBA00022448"/>
    </source>
</evidence>
<keyword evidence="5 9" id="KW-0812">Transmembrane</keyword>
<reference evidence="10" key="1">
    <citation type="submission" date="2023-05" db="EMBL/GenBank/DDBJ databases">
        <title>[olsenella] sp. nov., isolated from a pig farm feces dump.</title>
        <authorList>
            <person name="Chang Y.-H."/>
        </authorList>
    </citation>
    <scope>NUCLEOTIDE SEQUENCE</scope>
    <source>
        <strain evidence="10">YH-ols2217</strain>
    </source>
</reference>
<dbReference type="Proteomes" id="UP001431693">
    <property type="component" value="Unassembled WGS sequence"/>
</dbReference>
<evidence type="ECO:0000256" key="1">
    <source>
        <dbReference type="ARBA" id="ARBA00004651"/>
    </source>
</evidence>
<feature type="transmembrane region" description="Helical" evidence="9">
    <location>
        <begin position="114"/>
        <end position="138"/>
    </location>
</feature>
<proteinExistence type="inferred from homology"/>
<comment type="similarity">
    <text evidence="2 8">Belongs to the prokaryotic riboflavin transporter (P-RFT) (TC 2.A.87) family.</text>
</comment>
<feature type="transmembrane region" description="Helical" evidence="9">
    <location>
        <begin position="86"/>
        <end position="107"/>
    </location>
</feature>
<evidence type="ECO:0000256" key="8">
    <source>
        <dbReference type="PIRNR" id="PIRNR037778"/>
    </source>
</evidence>
<dbReference type="InterPro" id="IPR025720">
    <property type="entry name" value="RibU"/>
</dbReference>
<dbReference type="Pfam" id="PF12822">
    <property type="entry name" value="ECF_trnsprt"/>
    <property type="match status" value="1"/>
</dbReference>
<name>A0ABT6ZMH7_9ACTN</name>
<comment type="subcellular location">
    <subcellularLocation>
        <location evidence="1">Cell membrane</location>
        <topology evidence="1">Multi-pass membrane protein</topology>
    </subcellularLocation>
</comment>
<feature type="transmembrane region" description="Helical" evidence="9">
    <location>
        <begin position="55"/>
        <end position="80"/>
    </location>
</feature>
<keyword evidence="6 9" id="KW-1133">Transmembrane helix</keyword>
<evidence type="ECO:0000313" key="10">
    <source>
        <dbReference type="EMBL" id="MDJ1130259.1"/>
    </source>
</evidence>
<dbReference type="PANTHER" id="PTHR38438:SF1">
    <property type="entry name" value="RIBOFLAVIN TRANSPORTER RIBU"/>
    <property type="match status" value="1"/>
</dbReference>
<comment type="function">
    <text evidence="8">Probably a riboflavin-binding protein that interacts with the energy-coupling factor (ECF) ABC-transporter complex.</text>
</comment>
<evidence type="ECO:0000256" key="9">
    <source>
        <dbReference type="SAM" id="Phobius"/>
    </source>
</evidence>